<evidence type="ECO:0000313" key="3">
    <source>
        <dbReference type="Proteomes" id="UP001283361"/>
    </source>
</evidence>
<feature type="compositionally biased region" description="Polar residues" evidence="1">
    <location>
        <begin position="16"/>
        <end position="41"/>
    </location>
</feature>
<organism evidence="2 3">
    <name type="scientific">Elysia crispata</name>
    <name type="common">lettuce slug</name>
    <dbReference type="NCBI Taxonomy" id="231223"/>
    <lineage>
        <taxon>Eukaryota</taxon>
        <taxon>Metazoa</taxon>
        <taxon>Spiralia</taxon>
        <taxon>Lophotrochozoa</taxon>
        <taxon>Mollusca</taxon>
        <taxon>Gastropoda</taxon>
        <taxon>Heterobranchia</taxon>
        <taxon>Euthyneura</taxon>
        <taxon>Panpulmonata</taxon>
        <taxon>Sacoglossa</taxon>
        <taxon>Placobranchoidea</taxon>
        <taxon>Plakobranchidae</taxon>
        <taxon>Elysia</taxon>
    </lineage>
</organism>
<gene>
    <name evidence="2" type="ORF">RRG08_065776</name>
</gene>
<dbReference type="Proteomes" id="UP001283361">
    <property type="component" value="Unassembled WGS sequence"/>
</dbReference>
<accession>A0AAE0ZRH3</accession>
<protein>
    <submittedName>
        <fullName evidence="2">Uncharacterized protein</fullName>
    </submittedName>
</protein>
<proteinExistence type="predicted"/>
<feature type="compositionally biased region" description="Low complexity" evidence="1">
    <location>
        <begin position="61"/>
        <end position="74"/>
    </location>
</feature>
<evidence type="ECO:0000313" key="2">
    <source>
        <dbReference type="EMBL" id="KAK3774115.1"/>
    </source>
</evidence>
<dbReference type="AlphaFoldDB" id="A0AAE0ZRH3"/>
<sequence length="235" mass="26167">MPAMDFSHRIIENKDTNQTSFKIKTSQNIEDSKNPFPSHNASPAPFEENGKDKKRKPNVTKKQSPQKSNPPKIAKAAKKEEITARSGPPKGFGAADTGKETIAPDDKEKAETEKKPSQEGTPKTPRPASRVQSAAPKRRTPDPRDEHNPFADRRAATSTPIAIVRPYDIARIKSAANKRLVHDYKVKTVRTSTPAETPVRRRPQENKKVAVSLHPLNIRRVSSIVTDGVFRFLIL</sequence>
<comment type="caution">
    <text evidence="2">The sequence shown here is derived from an EMBL/GenBank/DDBJ whole genome shotgun (WGS) entry which is preliminary data.</text>
</comment>
<feature type="compositionally biased region" description="Basic and acidic residues" evidence="1">
    <location>
        <begin position="139"/>
        <end position="155"/>
    </location>
</feature>
<feature type="region of interest" description="Disordered" evidence="1">
    <location>
        <begin position="1"/>
        <end position="157"/>
    </location>
</feature>
<keyword evidence="3" id="KW-1185">Reference proteome</keyword>
<feature type="compositionally biased region" description="Basic and acidic residues" evidence="1">
    <location>
        <begin position="1"/>
        <end position="15"/>
    </location>
</feature>
<name>A0AAE0ZRH3_9GAST</name>
<dbReference type="EMBL" id="JAWDGP010003468">
    <property type="protein sequence ID" value="KAK3774115.1"/>
    <property type="molecule type" value="Genomic_DNA"/>
</dbReference>
<reference evidence="2" key="1">
    <citation type="journal article" date="2023" name="G3 (Bethesda)">
        <title>A reference genome for the long-term kleptoplast-retaining sea slug Elysia crispata morphotype clarki.</title>
        <authorList>
            <person name="Eastman K.E."/>
            <person name="Pendleton A.L."/>
            <person name="Shaikh M.A."/>
            <person name="Suttiyut T."/>
            <person name="Ogas R."/>
            <person name="Tomko P."/>
            <person name="Gavelis G."/>
            <person name="Widhalm J.R."/>
            <person name="Wisecaver J.H."/>
        </authorList>
    </citation>
    <scope>NUCLEOTIDE SEQUENCE</scope>
    <source>
        <strain evidence="2">ECLA1</strain>
    </source>
</reference>
<feature type="compositionally biased region" description="Basic and acidic residues" evidence="1">
    <location>
        <begin position="97"/>
        <end position="117"/>
    </location>
</feature>
<evidence type="ECO:0000256" key="1">
    <source>
        <dbReference type="SAM" id="MobiDB-lite"/>
    </source>
</evidence>